<name>A0A6M3HVE7_9GAMM</name>
<dbReference type="NCBIfam" id="TIGR03353">
    <property type="entry name" value="VI_chp_4"/>
    <property type="match status" value="1"/>
</dbReference>
<organism evidence="1 2">
    <name type="scientific">Allofrancisella frigidaquae</name>
    <dbReference type="NCBI Taxonomy" id="1085644"/>
    <lineage>
        <taxon>Bacteria</taxon>
        <taxon>Pseudomonadati</taxon>
        <taxon>Pseudomonadota</taxon>
        <taxon>Gammaproteobacteria</taxon>
        <taxon>Thiotrichales</taxon>
        <taxon>Francisellaceae</taxon>
        <taxon>Allofrancisella</taxon>
    </lineage>
</organism>
<dbReference type="KEGG" id="afri:E3E15_07390"/>
<dbReference type="AlphaFoldDB" id="A0A6M3HVE7"/>
<dbReference type="InterPro" id="IPR010263">
    <property type="entry name" value="T6SS_TssK"/>
</dbReference>
<dbReference type="PANTHER" id="PTHR35566">
    <property type="entry name" value="BLR3599 PROTEIN"/>
    <property type="match status" value="1"/>
</dbReference>
<evidence type="ECO:0000313" key="2">
    <source>
        <dbReference type="Proteomes" id="UP000503320"/>
    </source>
</evidence>
<dbReference type="Pfam" id="PF05936">
    <property type="entry name" value="T6SS_VasE"/>
    <property type="match status" value="1"/>
</dbReference>
<dbReference type="RefSeq" id="WP_172107155.1">
    <property type="nucleotide sequence ID" value="NZ_CP038017.1"/>
</dbReference>
<keyword evidence="2" id="KW-1185">Reference proteome</keyword>
<evidence type="ECO:0008006" key="3">
    <source>
        <dbReference type="Google" id="ProtNLM"/>
    </source>
</evidence>
<sequence>MQQINWHLGQAVLPEHFTLSQHLSNKRNIHLCQVNSTVDFYGLAELKIDEYLFDKNILRVESLLYITLTCECIHYQSSTYPKVLELNLNTIDSDTAEIVVQINKKPLTKDVGDNDTKVQTKFSNISLAVNPEKTDELSSFKVLTLNKLEDGNWTLKEFLPPILTTKVYNFKLVTDKLSNLLQIIHSYILNEKSTNSAISSFKLTLLNNILYSRNQLQYYIWQLSYSKYSPIIIFHATQNIYLYLLQYQETTEVDSTLVYKHEKPLESFQYLIAAIREKVLHTKAIEYKVLKPIENLLSTGIIEFEVLNRKKHYLVVRKPTQDYSYSLSTIKLTSPSRIKHVNKYAMVGLKLSKLDFNPLPVSSVDKYCDIYEILPSREWDYVLSEQVISLLNSKDVNELKFVYYYV</sequence>
<dbReference type="Proteomes" id="UP000503320">
    <property type="component" value="Chromosome"/>
</dbReference>
<accession>A0A6M3HVE7</accession>
<evidence type="ECO:0000313" key="1">
    <source>
        <dbReference type="EMBL" id="QIV95177.1"/>
    </source>
</evidence>
<gene>
    <name evidence="1" type="ORF">E3E15_07390</name>
</gene>
<dbReference type="EMBL" id="CP038017">
    <property type="protein sequence ID" value="QIV95177.1"/>
    <property type="molecule type" value="Genomic_DNA"/>
</dbReference>
<proteinExistence type="predicted"/>
<protein>
    <recommendedName>
        <fullName evidence="3">Type VI secretion system baseplate subunit TssK</fullName>
    </recommendedName>
</protein>
<reference evidence="1 2" key="1">
    <citation type="submission" date="2019-03" db="EMBL/GenBank/DDBJ databases">
        <title>Complete Genome Sequence of Allofrancisella frigidaquae Strain SYSU 10HL1970 Isolated from Water-Cooling Systems in China.</title>
        <authorList>
            <person name="Ohrman C."/>
            <person name="Uneklint I."/>
            <person name="Sjodin A."/>
        </authorList>
    </citation>
    <scope>NUCLEOTIDE SEQUENCE [LARGE SCALE GENOMIC DNA]</scope>
    <source>
        <strain evidence="1 2">SYSU 10HL1970</strain>
    </source>
</reference>
<dbReference type="PANTHER" id="PTHR35566:SF1">
    <property type="entry name" value="TYPE VI SECRETION SYSTEM BASEPLATE COMPONENT TSSK1"/>
    <property type="match status" value="1"/>
</dbReference>